<keyword evidence="2" id="KW-0227">DNA damage</keyword>
<dbReference type="EMBL" id="CP034170">
    <property type="protein sequence ID" value="AZI57810.1"/>
    <property type="molecule type" value="Genomic_DNA"/>
</dbReference>
<reference evidence="6 7" key="2">
    <citation type="submission" date="2018-12" db="EMBL/GenBank/DDBJ databases">
        <title>Nakamurella antarcticus sp. nov., isolated from Antarctica South Shetland Islands soil.</title>
        <authorList>
            <person name="Peng F."/>
        </authorList>
    </citation>
    <scope>NUCLEOTIDE SEQUENCE [LARGE SCALE GENOMIC DNA]</scope>
    <source>
        <strain evidence="6 7">S14-144</strain>
    </source>
</reference>
<dbReference type="InterPro" id="IPR043502">
    <property type="entry name" value="DNA/RNA_pol_sf"/>
</dbReference>
<dbReference type="CDD" id="cd03468">
    <property type="entry name" value="PolY_like"/>
    <property type="match status" value="1"/>
</dbReference>
<evidence type="ECO:0000313" key="6">
    <source>
        <dbReference type="EMBL" id="AZI57810.1"/>
    </source>
</evidence>
<feature type="region of interest" description="Disordered" evidence="4">
    <location>
        <begin position="420"/>
        <end position="446"/>
    </location>
</feature>
<dbReference type="Pfam" id="PF00817">
    <property type="entry name" value="IMS"/>
    <property type="match status" value="1"/>
</dbReference>
<dbReference type="SUPFAM" id="SSF56672">
    <property type="entry name" value="DNA/RNA polymerases"/>
    <property type="match status" value="1"/>
</dbReference>
<organism evidence="6 7">
    <name type="scientific">Nakamurella antarctica</name>
    <dbReference type="NCBI Taxonomy" id="1902245"/>
    <lineage>
        <taxon>Bacteria</taxon>
        <taxon>Bacillati</taxon>
        <taxon>Actinomycetota</taxon>
        <taxon>Actinomycetes</taxon>
        <taxon>Nakamurellales</taxon>
        <taxon>Nakamurellaceae</taxon>
        <taxon>Nakamurella</taxon>
    </lineage>
</organism>
<reference evidence="6 7" key="1">
    <citation type="submission" date="2018-11" db="EMBL/GenBank/DDBJ databases">
        <authorList>
            <person name="Da X."/>
        </authorList>
    </citation>
    <scope>NUCLEOTIDE SEQUENCE [LARGE SCALE GENOMIC DNA]</scope>
    <source>
        <strain evidence="6 7">S14-144</strain>
    </source>
</reference>
<dbReference type="RefSeq" id="WP_124798559.1">
    <property type="nucleotide sequence ID" value="NZ_CP034170.1"/>
</dbReference>
<evidence type="ECO:0000256" key="2">
    <source>
        <dbReference type="ARBA" id="ARBA00022763"/>
    </source>
</evidence>
<proteinExistence type="inferred from homology"/>
<dbReference type="Gene3D" id="3.30.70.270">
    <property type="match status" value="1"/>
</dbReference>
<dbReference type="OrthoDB" id="5244088at2"/>
<evidence type="ECO:0000256" key="4">
    <source>
        <dbReference type="SAM" id="MobiDB-lite"/>
    </source>
</evidence>
<dbReference type="PANTHER" id="PTHR35369:SF2">
    <property type="entry name" value="BLR3025 PROTEIN"/>
    <property type="match status" value="1"/>
</dbReference>
<feature type="domain" description="UmuC" evidence="5">
    <location>
        <begin position="39"/>
        <end position="153"/>
    </location>
</feature>
<dbReference type="InterPro" id="IPR050356">
    <property type="entry name" value="SulA_CellDiv_inhibitor"/>
</dbReference>
<evidence type="ECO:0000256" key="1">
    <source>
        <dbReference type="ARBA" id="ARBA00010945"/>
    </source>
</evidence>
<dbReference type="InterPro" id="IPR043128">
    <property type="entry name" value="Rev_trsase/Diguanyl_cyclase"/>
</dbReference>
<dbReference type="PANTHER" id="PTHR35369">
    <property type="entry name" value="BLR3025 PROTEIN-RELATED"/>
    <property type="match status" value="1"/>
</dbReference>
<evidence type="ECO:0000256" key="3">
    <source>
        <dbReference type="ARBA" id="ARBA00025589"/>
    </source>
</evidence>
<dbReference type="GO" id="GO:0006281">
    <property type="term" value="P:DNA repair"/>
    <property type="evidence" value="ECO:0007669"/>
    <property type="project" value="InterPro"/>
</dbReference>
<dbReference type="Proteomes" id="UP000268084">
    <property type="component" value="Chromosome"/>
</dbReference>
<comment type="similarity">
    <text evidence="1">Belongs to the DNA polymerase type-Y family.</text>
</comment>
<accession>A0A3G8ZKS4</accession>
<dbReference type="Gene3D" id="3.40.1170.60">
    <property type="match status" value="1"/>
</dbReference>
<protein>
    <submittedName>
        <fullName evidence="6">DNA polymerase Y family protein</fullName>
    </submittedName>
</protein>
<evidence type="ECO:0000313" key="7">
    <source>
        <dbReference type="Proteomes" id="UP000268084"/>
    </source>
</evidence>
<dbReference type="InterPro" id="IPR001126">
    <property type="entry name" value="UmuC"/>
</dbReference>
<feature type="compositionally biased region" description="Polar residues" evidence="4">
    <location>
        <begin position="435"/>
        <end position="446"/>
    </location>
</feature>
<sequence>MNAEISRTRTLVVWCPDWPVVTALKQAGKHPSAAAAVFLANRVRACTAAARSEGVSIGQRRREAQSRCPELVVLHADADRDAREFEAVTVLVESLAPGVEVLRPGMIACPARGPARFFGSEQGAAENIIDAVESLGVECRIGVADALSPAVLAARHSRIIPVGESARFCGDLPIRELAAESAIAPPERKELVNLLQRLGITTFAAFADLPESKVATRFGADAVVAHRLAQGKAERSVSRRHIPTDLTIEQVCDPPLERVDTAAFAARALAERFHQGLASAGLACTRLTISATTERGQELSRTWRCAAPLTPAATADRVRWQLDGWLTASRTVVSNSGSSDLGGPGAITMLTLHPVEAVAAGHIQHGLWGSSGEDDQRAGWALARIQGLLGPESVLSPLASGGRNLSQRVELIPWGQERVPTKDPAAPWPGRLSAPSPTRITVSTPPRDQQISLLDTHGDTVRVTPRGMLSAEPSWCSAATGKVSRIIGWAGPWLLDERWWEKRKDPVLARLQVSLATGPPLLLALSQVGWIVEGTYD</sequence>
<comment type="function">
    <text evidence="3">Poorly processive, error-prone DNA polymerase involved in untargeted mutagenesis. Copies undamaged DNA at stalled replication forks, which arise in vivo from mismatched or misaligned primer ends. These misaligned primers can be extended by PolIV. Exhibits no 3'-5' exonuclease (proofreading) activity. May be involved in translesional synthesis, in conjunction with the beta clamp from PolIII.</text>
</comment>
<dbReference type="AlphaFoldDB" id="A0A3G8ZKS4"/>
<gene>
    <name evidence="6" type="ORF">EH165_06260</name>
</gene>
<keyword evidence="7" id="KW-1185">Reference proteome</keyword>
<evidence type="ECO:0000259" key="5">
    <source>
        <dbReference type="Pfam" id="PF00817"/>
    </source>
</evidence>
<name>A0A3G8ZKS4_9ACTN</name>
<dbReference type="KEGG" id="nak:EH165_06260"/>